<dbReference type="Proteomes" id="UP001059950">
    <property type="component" value="Chromosome"/>
</dbReference>
<evidence type="ECO:0000256" key="7">
    <source>
        <dbReference type="ARBA" id="ARBA00022833"/>
    </source>
</evidence>
<dbReference type="EC" id="3.4.24.-" evidence="13"/>
<reference evidence="13" key="1">
    <citation type="submission" date="2021-04" db="EMBL/GenBank/DDBJ databases">
        <title>Oceanospirillales bacteria with DddD are important DMSP degraders in coastal seawater.</title>
        <authorList>
            <person name="Liu J."/>
        </authorList>
    </citation>
    <scope>NUCLEOTIDE SEQUENCE</scope>
    <source>
        <strain evidence="13">GY6</strain>
    </source>
</reference>
<evidence type="ECO:0000256" key="4">
    <source>
        <dbReference type="ARBA" id="ARBA00022692"/>
    </source>
</evidence>
<name>A0ABY5GT24_9GAMM</name>
<dbReference type="CDD" id="cd07340">
    <property type="entry name" value="M48B_Htpx_like"/>
    <property type="match status" value="1"/>
</dbReference>
<proteinExistence type="predicted"/>
<comment type="cofactor">
    <cofactor evidence="1">
        <name>Zn(2+)</name>
        <dbReference type="ChEBI" id="CHEBI:29105"/>
    </cofactor>
</comment>
<evidence type="ECO:0000256" key="2">
    <source>
        <dbReference type="ARBA" id="ARBA00022475"/>
    </source>
</evidence>
<evidence type="ECO:0000256" key="11">
    <source>
        <dbReference type="SAM" id="Phobius"/>
    </source>
</evidence>
<keyword evidence="9 13" id="KW-0482">Metalloprotease</keyword>
<sequence length="634" mass="70422">MNFYAAQDQARKSSRILMLLFVLLNIALVVLINLLFAWYLWVNDDPLALPDRVFLDYLSWQRIFVVALAIGLLLLFAAWLKWLDVKQGGGAVAEMFGGRQVQPLTNDTAERRLINVVEEMALAAGIPVPPVYVMHNEMGINAFAAGLGLTDAAICVTRGTLDSLSRDQLQGVIAHEFSHILNGDMRINMRLLVMLHGMVFFAELGRVFASSRTSWWADSTRSKSSSRGYLVLLGLGLMVVGWCGVMVGNMLKAAISRQREFLADASAVQFTRNPEGIGGALKVIGGSHFQGHLSHPECQEAGHLFFSAVMPGWLWSTHPPLDVRIRKVDPEWDGNYLEPQPSLRSAEADVDKIIKANCPNAEVIDALIGTLAGAELMNDTEQDQPPGSPHTSDNDLYNLARDPYDARIVLLGLLMDGDSRVREKQLTLIGAEDAALEDRLCTCLKRFEQLSRAEYLQLIELALPALKSQSASQYKSFKRLLLRVVQADQQIDLFEWVLYQLVSRYCDAHFGVRRKRQNRYDSIKALGDHYAVVISMLAYHGEMPDDLTLKAFNRGAGVAGLYTLALLPRAECTRERFAASVTELAAATPFIRQRMLKGMVQVVRHDGEIVPVEREMITAIAAVMESPLIGLDEA</sequence>
<evidence type="ECO:0000256" key="10">
    <source>
        <dbReference type="ARBA" id="ARBA00023136"/>
    </source>
</evidence>
<organism evidence="13 14">
    <name type="scientific">Amphritea atlantica</name>
    <dbReference type="NCBI Taxonomy" id="355243"/>
    <lineage>
        <taxon>Bacteria</taxon>
        <taxon>Pseudomonadati</taxon>
        <taxon>Pseudomonadota</taxon>
        <taxon>Gammaproteobacteria</taxon>
        <taxon>Oceanospirillales</taxon>
        <taxon>Oceanospirillaceae</taxon>
        <taxon>Amphritea</taxon>
    </lineage>
</organism>
<evidence type="ECO:0000256" key="1">
    <source>
        <dbReference type="ARBA" id="ARBA00001947"/>
    </source>
</evidence>
<accession>A0ABY5GT24</accession>
<keyword evidence="14" id="KW-1185">Reference proteome</keyword>
<evidence type="ECO:0000313" key="14">
    <source>
        <dbReference type="Proteomes" id="UP001059950"/>
    </source>
</evidence>
<keyword evidence="3" id="KW-0645">Protease</keyword>
<dbReference type="InterPro" id="IPR050083">
    <property type="entry name" value="HtpX_protease"/>
</dbReference>
<dbReference type="EMBL" id="CP073344">
    <property type="protein sequence ID" value="UTW02696.1"/>
    <property type="molecule type" value="Genomic_DNA"/>
</dbReference>
<feature type="transmembrane region" description="Helical" evidence="11">
    <location>
        <begin position="229"/>
        <end position="251"/>
    </location>
</feature>
<dbReference type="InterPro" id="IPR001915">
    <property type="entry name" value="Peptidase_M48"/>
</dbReference>
<feature type="transmembrane region" description="Helical" evidence="11">
    <location>
        <begin position="16"/>
        <end position="40"/>
    </location>
</feature>
<gene>
    <name evidence="13" type="ORF">KDX31_15280</name>
</gene>
<evidence type="ECO:0000256" key="9">
    <source>
        <dbReference type="ARBA" id="ARBA00023049"/>
    </source>
</evidence>
<evidence type="ECO:0000313" key="13">
    <source>
        <dbReference type="EMBL" id="UTW02696.1"/>
    </source>
</evidence>
<dbReference type="PANTHER" id="PTHR43221">
    <property type="entry name" value="PROTEASE HTPX"/>
    <property type="match status" value="1"/>
</dbReference>
<protein>
    <submittedName>
        <fullName evidence="13">M48 family metalloprotease</fullName>
        <ecNumber evidence="13">3.4.24.-</ecNumber>
    </submittedName>
</protein>
<keyword evidence="8 11" id="KW-1133">Transmembrane helix</keyword>
<evidence type="ECO:0000259" key="12">
    <source>
        <dbReference type="Pfam" id="PF01435"/>
    </source>
</evidence>
<keyword evidence="7" id="KW-0862">Zinc</keyword>
<keyword evidence="5" id="KW-0479">Metal-binding</keyword>
<dbReference type="PANTHER" id="PTHR43221:SF2">
    <property type="entry name" value="PROTEASE HTPX HOMOLOG"/>
    <property type="match status" value="1"/>
</dbReference>
<evidence type="ECO:0000256" key="5">
    <source>
        <dbReference type="ARBA" id="ARBA00022723"/>
    </source>
</evidence>
<dbReference type="Gene3D" id="3.30.2010.10">
    <property type="entry name" value="Metalloproteases ('zincins'), catalytic domain"/>
    <property type="match status" value="1"/>
</dbReference>
<keyword evidence="6 13" id="KW-0378">Hydrolase</keyword>
<evidence type="ECO:0000256" key="8">
    <source>
        <dbReference type="ARBA" id="ARBA00022989"/>
    </source>
</evidence>
<feature type="domain" description="Peptidase M48" evidence="12">
    <location>
        <begin position="110"/>
        <end position="329"/>
    </location>
</feature>
<feature type="transmembrane region" description="Helical" evidence="11">
    <location>
        <begin position="60"/>
        <end position="80"/>
    </location>
</feature>
<evidence type="ECO:0000256" key="3">
    <source>
        <dbReference type="ARBA" id="ARBA00022670"/>
    </source>
</evidence>
<keyword evidence="4 11" id="KW-0812">Transmembrane</keyword>
<feature type="transmembrane region" description="Helical" evidence="11">
    <location>
        <begin position="191"/>
        <end position="209"/>
    </location>
</feature>
<evidence type="ECO:0000256" key="6">
    <source>
        <dbReference type="ARBA" id="ARBA00022801"/>
    </source>
</evidence>
<dbReference type="GO" id="GO:0008237">
    <property type="term" value="F:metallopeptidase activity"/>
    <property type="evidence" value="ECO:0007669"/>
    <property type="project" value="UniProtKB-KW"/>
</dbReference>
<keyword evidence="2" id="KW-1003">Cell membrane</keyword>
<dbReference type="Pfam" id="PF01435">
    <property type="entry name" value="Peptidase_M48"/>
    <property type="match status" value="1"/>
</dbReference>
<keyword evidence="10 11" id="KW-0472">Membrane</keyword>